<dbReference type="AlphaFoldDB" id="A0A2N9P7Q8"/>
<name>A0A2N9P7Q8_9FLAO</name>
<proteinExistence type="predicted"/>
<protein>
    <submittedName>
        <fullName evidence="2">Uncharacterized protein</fullName>
    </submittedName>
</protein>
<organism evidence="2 3">
    <name type="scientific">Flavobacterium columnare</name>
    <dbReference type="NCBI Taxonomy" id="996"/>
    <lineage>
        <taxon>Bacteria</taxon>
        <taxon>Pseudomonadati</taxon>
        <taxon>Bacteroidota</taxon>
        <taxon>Flavobacteriia</taxon>
        <taxon>Flavobacteriales</taxon>
        <taxon>Flavobacteriaceae</taxon>
        <taxon>Flavobacterium</taxon>
    </lineage>
</organism>
<feature type="transmembrane region" description="Helical" evidence="1">
    <location>
        <begin position="7"/>
        <end position="26"/>
    </location>
</feature>
<evidence type="ECO:0000313" key="3">
    <source>
        <dbReference type="Proteomes" id="UP000238180"/>
    </source>
</evidence>
<keyword evidence="1" id="KW-1133">Transmembrane helix</keyword>
<evidence type="ECO:0000313" key="2">
    <source>
        <dbReference type="EMBL" id="SPE76385.1"/>
    </source>
</evidence>
<keyword evidence="1" id="KW-0812">Transmembrane</keyword>
<dbReference type="EMBL" id="OLKH01000055">
    <property type="protein sequence ID" value="SPE76385.1"/>
    <property type="molecule type" value="Genomic_DNA"/>
</dbReference>
<feature type="transmembrane region" description="Helical" evidence="1">
    <location>
        <begin position="63"/>
        <end position="84"/>
    </location>
</feature>
<gene>
    <name evidence="2" type="ORF">FLACOL_00364</name>
</gene>
<evidence type="ECO:0000256" key="1">
    <source>
        <dbReference type="SAM" id="Phobius"/>
    </source>
</evidence>
<dbReference type="Proteomes" id="UP000238180">
    <property type="component" value="Unassembled WGS sequence"/>
</dbReference>
<sequence>MKRNYKNIFTPIFIIFLFIEICFYFSEYDLTTYLVIPISIATSITSILLINKNFQNKKLKISLSIIVLFFTMLFFLWEIILASLTSANEISQTWYIDKYRIQSITRSFEGPKPSFYSLTEQYFFGTIHKDIDITFPENLTKIGNKCILKFDEVNLSFDLCNLKQENTPTR</sequence>
<reference evidence="2 3" key="1">
    <citation type="submission" date="2018-02" db="EMBL/GenBank/DDBJ databases">
        <authorList>
            <person name="Cohen D.B."/>
            <person name="Kent A.D."/>
        </authorList>
    </citation>
    <scope>NUCLEOTIDE SEQUENCE [LARGE SCALE GENOMIC DNA]</scope>
    <source>
        <strain evidence="2">CIP109753</strain>
    </source>
</reference>
<keyword evidence="1" id="KW-0472">Membrane</keyword>
<feature type="transmembrane region" description="Helical" evidence="1">
    <location>
        <begin position="32"/>
        <end position="51"/>
    </location>
</feature>
<accession>A0A2N9P7Q8</accession>